<dbReference type="OrthoDB" id="8678477at2"/>
<comment type="caution">
    <text evidence="3">The sequence shown here is derived from an EMBL/GenBank/DDBJ whole genome shotgun (WGS) entry which is preliminary data.</text>
</comment>
<dbReference type="PANTHER" id="PTHR42928:SF5">
    <property type="entry name" value="BLR1237 PROTEIN"/>
    <property type="match status" value="1"/>
</dbReference>
<dbReference type="PANTHER" id="PTHR42928">
    <property type="entry name" value="TRICARBOXYLATE-BINDING PROTEIN"/>
    <property type="match status" value="1"/>
</dbReference>
<evidence type="ECO:0000313" key="3">
    <source>
        <dbReference type="EMBL" id="OWT61950.1"/>
    </source>
</evidence>
<evidence type="ECO:0000256" key="1">
    <source>
        <dbReference type="ARBA" id="ARBA00006987"/>
    </source>
</evidence>
<dbReference type="Gene3D" id="3.40.190.150">
    <property type="entry name" value="Bordetella uptake gene, domain 1"/>
    <property type="match status" value="1"/>
</dbReference>
<dbReference type="SUPFAM" id="SSF53850">
    <property type="entry name" value="Periplasmic binding protein-like II"/>
    <property type="match status" value="1"/>
</dbReference>
<proteinExistence type="inferred from homology"/>
<dbReference type="CDD" id="cd13578">
    <property type="entry name" value="PBP2_Bug27"/>
    <property type="match status" value="1"/>
</dbReference>
<feature type="signal peptide" evidence="2">
    <location>
        <begin position="1"/>
        <end position="29"/>
    </location>
</feature>
<name>A0A225MPU8_9BURK</name>
<dbReference type="InterPro" id="IPR005064">
    <property type="entry name" value="BUG"/>
</dbReference>
<feature type="chain" id="PRO_5012510952" evidence="2">
    <location>
        <begin position="30"/>
        <end position="330"/>
    </location>
</feature>
<keyword evidence="4" id="KW-1185">Reference proteome</keyword>
<gene>
    <name evidence="3" type="ORF">CEY11_09020</name>
</gene>
<dbReference type="RefSeq" id="WP_088603036.1">
    <property type="nucleotide sequence ID" value="NZ_NJIH01000004.1"/>
</dbReference>
<evidence type="ECO:0000256" key="2">
    <source>
        <dbReference type="SAM" id="SignalP"/>
    </source>
</evidence>
<organism evidence="3 4">
    <name type="scientific">Candidimonas nitroreducens</name>
    <dbReference type="NCBI Taxonomy" id="683354"/>
    <lineage>
        <taxon>Bacteria</taxon>
        <taxon>Pseudomonadati</taxon>
        <taxon>Pseudomonadota</taxon>
        <taxon>Betaproteobacteria</taxon>
        <taxon>Burkholderiales</taxon>
        <taxon>Alcaligenaceae</taxon>
        <taxon>Candidimonas</taxon>
    </lineage>
</organism>
<dbReference type="AlphaFoldDB" id="A0A225MPU8"/>
<dbReference type="Proteomes" id="UP000214603">
    <property type="component" value="Unassembled WGS sequence"/>
</dbReference>
<keyword evidence="2" id="KW-0732">Signal</keyword>
<comment type="similarity">
    <text evidence="1">Belongs to the UPF0065 (bug) family.</text>
</comment>
<dbReference type="PIRSF" id="PIRSF017082">
    <property type="entry name" value="YflP"/>
    <property type="match status" value="1"/>
</dbReference>
<dbReference type="Pfam" id="PF03401">
    <property type="entry name" value="TctC"/>
    <property type="match status" value="1"/>
</dbReference>
<evidence type="ECO:0000313" key="4">
    <source>
        <dbReference type="Proteomes" id="UP000214603"/>
    </source>
</evidence>
<dbReference type="EMBL" id="NJIH01000004">
    <property type="protein sequence ID" value="OWT61950.1"/>
    <property type="molecule type" value="Genomic_DNA"/>
</dbReference>
<accession>A0A225MPU8</accession>
<dbReference type="InterPro" id="IPR042100">
    <property type="entry name" value="Bug_dom1"/>
</dbReference>
<sequence length="330" mass="34406">MTLHRLFAGLALSLAAVAATQAASSPAPADSAWPTHPIRLIATYGPGSSIDIIARLVAKPLAEQLGQPVIVENKPGAGGDLGTNIVAKAAKDGYTIGFASAGPITVNPNARPKMPYDSLKDLAPVALIATGPNVILVNPSLPVKNLKELIAYIKANPDKVSFASAGVGTSGHIAGELFQHLSKTSILHVPYKGNSEAITDTLGGRTQMVISGVPPILPFVKSGRLRAIAVADTKRSPLLPDVPTVGEAGLPGAESVAWYGLVAPAGTPTKILDRLHDEIVKAVHTPELQQKFAGLGIVASSDTRAQFGKLMTDEFARFKALFKQVHLVIQ</sequence>
<reference evidence="4" key="1">
    <citation type="submission" date="2017-06" db="EMBL/GenBank/DDBJ databases">
        <title>Herbaspirillum phytohormonus sp. nov., isolated from the root nodule of Robinia pseudoacacia in lead-zinc mine.</title>
        <authorList>
            <person name="Fan M."/>
            <person name="Lin Y."/>
        </authorList>
    </citation>
    <scope>NUCLEOTIDE SEQUENCE [LARGE SCALE GENOMIC DNA]</scope>
    <source>
        <strain evidence="4">SC-089</strain>
    </source>
</reference>
<protein>
    <submittedName>
        <fullName evidence="3">ABC transporter substrate-binding protein</fullName>
    </submittedName>
</protein>
<dbReference type="Gene3D" id="3.40.190.10">
    <property type="entry name" value="Periplasmic binding protein-like II"/>
    <property type="match status" value="1"/>
</dbReference>